<gene>
    <name evidence="1" type="ORF">WN51_04878</name>
</gene>
<evidence type="ECO:0000313" key="1">
    <source>
        <dbReference type="EMBL" id="KOX70138.1"/>
    </source>
</evidence>
<reference evidence="1 2" key="1">
    <citation type="submission" date="2015-07" db="EMBL/GenBank/DDBJ databases">
        <title>The genome of Melipona quadrifasciata.</title>
        <authorList>
            <person name="Pan H."/>
            <person name="Kapheim K."/>
        </authorList>
    </citation>
    <scope>NUCLEOTIDE SEQUENCE [LARGE SCALE GENOMIC DNA]</scope>
    <source>
        <strain evidence="1">0111107301</strain>
        <tissue evidence="1">Whole body</tissue>
    </source>
</reference>
<dbReference type="Proteomes" id="UP000053105">
    <property type="component" value="Unassembled WGS sequence"/>
</dbReference>
<accession>A0A0N0BDA7</accession>
<name>A0A0N0BDA7_9HYME</name>
<proteinExistence type="predicted"/>
<protein>
    <submittedName>
        <fullName evidence="1">Uncharacterized protein</fullName>
    </submittedName>
</protein>
<evidence type="ECO:0000313" key="2">
    <source>
        <dbReference type="Proteomes" id="UP000053105"/>
    </source>
</evidence>
<sequence>MPDVRSRDRFIDYVTESINVLKEDLQRFLETRPIEIATILTFCSLFYWIQQWISA</sequence>
<dbReference type="AlphaFoldDB" id="A0A0N0BDA7"/>
<keyword evidence="2" id="KW-1185">Reference proteome</keyword>
<dbReference type="EMBL" id="KQ435876">
    <property type="protein sequence ID" value="KOX70138.1"/>
    <property type="molecule type" value="Genomic_DNA"/>
</dbReference>
<organism evidence="1 2">
    <name type="scientific">Melipona quadrifasciata</name>
    <dbReference type="NCBI Taxonomy" id="166423"/>
    <lineage>
        <taxon>Eukaryota</taxon>
        <taxon>Metazoa</taxon>
        <taxon>Ecdysozoa</taxon>
        <taxon>Arthropoda</taxon>
        <taxon>Hexapoda</taxon>
        <taxon>Insecta</taxon>
        <taxon>Pterygota</taxon>
        <taxon>Neoptera</taxon>
        <taxon>Endopterygota</taxon>
        <taxon>Hymenoptera</taxon>
        <taxon>Apocrita</taxon>
        <taxon>Aculeata</taxon>
        <taxon>Apoidea</taxon>
        <taxon>Anthophila</taxon>
        <taxon>Apidae</taxon>
        <taxon>Melipona</taxon>
    </lineage>
</organism>